<dbReference type="EMBL" id="KT852971">
    <property type="protein sequence ID" value="AMD83520.1"/>
    <property type="molecule type" value="Genomic_DNA"/>
</dbReference>
<dbReference type="InterPro" id="IPR009003">
    <property type="entry name" value="Peptidase_S1_PA"/>
</dbReference>
<keyword evidence="1" id="KW-0614">Plasmid</keyword>
<evidence type="ECO:0008006" key="2">
    <source>
        <dbReference type="Google" id="ProtNLM"/>
    </source>
</evidence>
<organism evidence="1">
    <name type="scientific">Acinetobacter baumannii</name>
    <dbReference type="NCBI Taxonomy" id="470"/>
    <lineage>
        <taxon>Bacteria</taxon>
        <taxon>Pseudomonadati</taxon>
        <taxon>Pseudomonadota</taxon>
        <taxon>Gammaproteobacteria</taxon>
        <taxon>Moraxellales</taxon>
        <taxon>Moraxellaceae</taxon>
        <taxon>Acinetobacter</taxon>
        <taxon>Acinetobacter calcoaceticus/baumannii complex</taxon>
    </lineage>
</organism>
<dbReference type="InterPro" id="IPR043504">
    <property type="entry name" value="Peptidase_S1_PA_chymotrypsin"/>
</dbReference>
<evidence type="ECO:0000313" key="1">
    <source>
        <dbReference type="EMBL" id="AMD83520.1"/>
    </source>
</evidence>
<gene>
    <name evidence="1" type="ORF">P255N_00011</name>
</gene>
<geneLocation type="plasmid" evidence="1">
    <name>p255n_1</name>
</geneLocation>
<dbReference type="Gene3D" id="2.40.10.10">
    <property type="entry name" value="Trypsin-like serine proteases"/>
    <property type="match status" value="2"/>
</dbReference>
<accession>A0A125S0I4</accession>
<reference evidence="1" key="1">
    <citation type="submission" date="2015-09" db="EMBL/GenBank/DDBJ databases">
        <title>Repeated local emergence of carbapenem resistant Acinetobacter baumannii in a single hospital ward.</title>
        <authorList>
            <person name="Schultz M.B."/>
            <person name="Thanh D.P."/>
            <person name="Hoang N.T.D."/>
            <person name="Wick R.R."/>
            <person name="Ingle D.J."/>
            <person name="Hawkey J."/>
            <person name="Edwards D."/>
            <person name="Kenyon J."/>
            <person name="Lan N.P.H."/>
            <person name="Campbell J.I."/>
            <person name="Thwaites G."/>
            <person name="Nhu N.T.K."/>
            <person name="Hall R."/>
            <person name="Fournier-Level A."/>
            <person name="Baker S."/>
            <person name="Holt K.E."/>
        </authorList>
    </citation>
    <scope>NUCLEOTIDE SEQUENCE</scope>
    <source>
        <strain evidence="1">255_n</strain>
        <plasmid evidence="1">p255n_1</plasmid>
    </source>
</reference>
<proteinExistence type="predicted"/>
<name>A0A125S0I4_ACIBA</name>
<protein>
    <recommendedName>
        <fullName evidence="2">Peptidase S1 domain-containing protein</fullName>
    </recommendedName>
</protein>
<dbReference type="CDD" id="cd21112">
    <property type="entry name" value="alphaLP-like"/>
    <property type="match status" value="1"/>
</dbReference>
<sequence length="314" mass="33641">MPAFEWVHVQLHQQKGMISLSPPTICNSAENSIDLELYDPKHTATNQTQGLKLLSSEKPRTLTNVPLKVTTTNIPLRHSAAVRAAETMLMADSTTSTTFYNCTTGFNVKNAAGTKFATTAAHCKNYKITVDDRKTTGNDNIALTFVGDFWNGSQDFQTMSLVSSTHTLNPEFFASDNVVKTLTGRRTQGNTPVGTYVCHYGMKTGYSCGTVQSTAFKAFGTDNKCGPSGAGVCNATWVKVSGPTLDCWGGDSGGPIFIGSVAAGLLSTATYQGTWSSSMKGQGYCGGAAKPNGYMTYMSTDELYKEGYSLLYGQ</sequence>
<dbReference type="AlphaFoldDB" id="A0A125S0I4"/>
<dbReference type="SUPFAM" id="SSF50494">
    <property type="entry name" value="Trypsin-like serine proteases"/>
    <property type="match status" value="1"/>
</dbReference>